<dbReference type="GO" id="GO:0000976">
    <property type="term" value="F:transcription cis-regulatory region binding"/>
    <property type="evidence" value="ECO:0007669"/>
    <property type="project" value="TreeGrafter"/>
</dbReference>
<sequence length="215" mass="23172">MTGAVPGRSARKRATILAAGRELFLSHGYQGTSVDQIAASAEVSKQTVYKHFGDKQELLLAIVNEALDSTVTPFLDRIAKLADTDDLEANLTALAGEYLRAVLTEPVVQLRRLVVGEANRVPALAQLYYEQAPSRALAAFADCMERLDDRGLLSVSEPAVAAEHFAFLVVGRCIDQALFCGGPQVLAGLDVDRHVRAGVALFLAGYLPRHGITER</sequence>
<dbReference type="Pfam" id="PF00440">
    <property type="entry name" value="TetR_N"/>
    <property type="match status" value="1"/>
</dbReference>
<dbReference type="FunFam" id="1.10.10.60:FF:000141">
    <property type="entry name" value="TetR family transcriptional regulator"/>
    <property type="match status" value="1"/>
</dbReference>
<keyword evidence="2" id="KW-0805">Transcription regulation</keyword>
<comment type="subunit">
    <text evidence="1">Homodimer.</text>
</comment>
<keyword evidence="8" id="KW-1185">Reference proteome</keyword>
<dbReference type="InterPro" id="IPR050109">
    <property type="entry name" value="HTH-type_TetR-like_transc_reg"/>
</dbReference>
<reference evidence="7 8" key="1">
    <citation type="submission" date="2017-02" db="EMBL/GenBank/DDBJ databases">
        <title>The new phylogeny of genus Mycobacterium.</title>
        <authorList>
            <person name="Tortoli E."/>
            <person name="Trovato A."/>
            <person name="Cirillo D.M."/>
        </authorList>
    </citation>
    <scope>NUCLEOTIDE SEQUENCE [LARGE SCALE GENOMIC DNA]</scope>
    <source>
        <strain evidence="7 8">DSM 44338</strain>
    </source>
</reference>
<dbReference type="Proteomes" id="UP000192411">
    <property type="component" value="Unassembled WGS sequence"/>
</dbReference>
<dbReference type="PANTHER" id="PTHR30055:SF146">
    <property type="entry name" value="HTH-TYPE TRANSCRIPTIONAL DUAL REGULATOR CECR"/>
    <property type="match status" value="1"/>
</dbReference>
<dbReference type="SUPFAM" id="SSF48498">
    <property type="entry name" value="Tetracyclin repressor-like, C-terminal domain"/>
    <property type="match status" value="1"/>
</dbReference>
<dbReference type="GO" id="GO:0003700">
    <property type="term" value="F:DNA-binding transcription factor activity"/>
    <property type="evidence" value="ECO:0007669"/>
    <property type="project" value="TreeGrafter"/>
</dbReference>
<evidence type="ECO:0000256" key="3">
    <source>
        <dbReference type="ARBA" id="ARBA00023125"/>
    </source>
</evidence>
<dbReference type="SUPFAM" id="SSF46689">
    <property type="entry name" value="Homeodomain-like"/>
    <property type="match status" value="1"/>
</dbReference>
<dbReference type="PRINTS" id="PR00455">
    <property type="entry name" value="HTHTETR"/>
</dbReference>
<evidence type="ECO:0000313" key="8">
    <source>
        <dbReference type="Proteomes" id="UP000192411"/>
    </source>
</evidence>
<dbReference type="RefSeq" id="WP_083126286.1">
    <property type="nucleotide sequence ID" value="NZ_MVIM01000007.1"/>
</dbReference>
<evidence type="ECO:0000259" key="6">
    <source>
        <dbReference type="PROSITE" id="PS50977"/>
    </source>
</evidence>
<evidence type="ECO:0000256" key="4">
    <source>
        <dbReference type="ARBA" id="ARBA00023163"/>
    </source>
</evidence>
<evidence type="ECO:0000313" key="7">
    <source>
        <dbReference type="EMBL" id="ORB64591.1"/>
    </source>
</evidence>
<dbReference type="InterPro" id="IPR039536">
    <property type="entry name" value="TetR_C_Proteobacteria"/>
</dbReference>
<dbReference type="Pfam" id="PF14246">
    <property type="entry name" value="TetR_C_7"/>
    <property type="match status" value="1"/>
</dbReference>
<dbReference type="InterPro" id="IPR009057">
    <property type="entry name" value="Homeodomain-like_sf"/>
</dbReference>
<protein>
    <submittedName>
        <fullName evidence="7">TetR family transcriptional regulator</fullName>
    </submittedName>
</protein>
<dbReference type="GO" id="GO:0045892">
    <property type="term" value="P:negative regulation of DNA-templated transcription"/>
    <property type="evidence" value="ECO:0007669"/>
    <property type="project" value="UniProtKB-ARBA"/>
</dbReference>
<comment type="caution">
    <text evidence="7">The sequence shown here is derived from an EMBL/GenBank/DDBJ whole genome shotgun (WGS) entry which is preliminary data.</text>
</comment>
<accession>A0A1X0JP49</accession>
<evidence type="ECO:0000256" key="1">
    <source>
        <dbReference type="ARBA" id="ARBA00011738"/>
    </source>
</evidence>
<dbReference type="AlphaFoldDB" id="A0A1X0JP49"/>
<keyword evidence="4" id="KW-0804">Transcription</keyword>
<name>A0A1X0JP49_9MYCO</name>
<keyword evidence="3 5" id="KW-0238">DNA-binding</keyword>
<dbReference type="PROSITE" id="PS50977">
    <property type="entry name" value="HTH_TETR_2"/>
    <property type="match status" value="1"/>
</dbReference>
<proteinExistence type="predicted"/>
<gene>
    <name evidence="7" type="ORF">BST47_14845</name>
</gene>
<dbReference type="EMBL" id="MVIM01000007">
    <property type="protein sequence ID" value="ORB64591.1"/>
    <property type="molecule type" value="Genomic_DNA"/>
</dbReference>
<evidence type="ECO:0000256" key="2">
    <source>
        <dbReference type="ARBA" id="ARBA00023015"/>
    </source>
</evidence>
<organism evidence="7 8">
    <name type="scientific">Mycolicibacterium tusciae</name>
    <dbReference type="NCBI Taxonomy" id="75922"/>
    <lineage>
        <taxon>Bacteria</taxon>
        <taxon>Bacillati</taxon>
        <taxon>Actinomycetota</taxon>
        <taxon>Actinomycetes</taxon>
        <taxon>Mycobacteriales</taxon>
        <taxon>Mycobacteriaceae</taxon>
        <taxon>Mycolicibacterium</taxon>
    </lineage>
</organism>
<feature type="domain" description="HTH tetR-type" evidence="6">
    <location>
        <begin position="10"/>
        <end position="70"/>
    </location>
</feature>
<dbReference type="STRING" id="75922.BST47_14845"/>
<dbReference type="PANTHER" id="PTHR30055">
    <property type="entry name" value="HTH-TYPE TRANSCRIPTIONAL REGULATOR RUTR"/>
    <property type="match status" value="1"/>
</dbReference>
<dbReference type="InterPro" id="IPR036271">
    <property type="entry name" value="Tet_transcr_reg_TetR-rel_C_sf"/>
</dbReference>
<dbReference type="InterPro" id="IPR001647">
    <property type="entry name" value="HTH_TetR"/>
</dbReference>
<dbReference type="Gene3D" id="1.10.357.10">
    <property type="entry name" value="Tetracycline Repressor, domain 2"/>
    <property type="match status" value="1"/>
</dbReference>
<feature type="DNA-binding region" description="H-T-H motif" evidence="5">
    <location>
        <begin position="33"/>
        <end position="52"/>
    </location>
</feature>
<evidence type="ECO:0000256" key="5">
    <source>
        <dbReference type="PROSITE-ProRule" id="PRU00335"/>
    </source>
</evidence>
<dbReference type="OrthoDB" id="7186128at2"/>